<evidence type="ECO:0008006" key="4">
    <source>
        <dbReference type="Google" id="ProtNLM"/>
    </source>
</evidence>
<dbReference type="InterPro" id="IPR025959">
    <property type="entry name" value="Winged_HTH_dom"/>
</dbReference>
<dbReference type="GO" id="GO:0003676">
    <property type="term" value="F:nucleic acid binding"/>
    <property type="evidence" value="ECO:0007669"/>
    <property type="project" value="InterPro"/>
</dbReference>
<dbReference type="AlphaFoldDB" id="A0A0F9DZP1"/>
<dbReference type="PANTHER" id="PTHR46564">
    <property type="entry name" value="TRANSPOSASE"/>
    <property type="match status" value="1"/>
</dbReference>
<proteinExistence type="predicted"/>
<dbReference type="InterPro" id="IPR038717">
    <property type="entry name" value="Tc1-like_DDE_dom"/>
</dbReference>
<feature type="domain" description="Tc1-like transposase DDE" evidence="1">
    <location>
        <begin position="130"/>
        <end position="271"/>
    </location>
</feature>
<dbReference type="PANTHER" id="PTHR46564:SF1">
    <property type="entry name" value="TRANSPOSASE"/>
    <property type="match status" value="1"/>
</dbReference>
<evidence type="ECO:0000313" key="3">
    <source>
        <dbReference type="EMBL" id="KKL23171.1"/>
    </source>
</evidence>
<dbReference type="Pfam" id="PF13358">
    <property type="entry name" value="DDE_3"/>
    <property type="match status" value="1"/>
</dbReference>
<evidence type="ECO:0000259" key="2">
    <source>
        <dbReference type="Pfam" id="PF13592"/>
    </source>
</evidence>
<organism evidence="3">
    <name type="scientific">marine sediment metagenome</name>
    <dbReference type="NCBI Taxonomy" id="412755"/>
    <lineage>
        <taxon>unclassified sequences</taxon>
        <taxon>metagenomes</taxon>
        <taxon>ecological metagenomes</taxon>
    </lineage>
</organism>
<reference evidence="3" key="1">
    <citation type="journal article" date="2015" name="Nature">
        <title>Complex archaea that bridge the gap between prokaryotes and eukaryotes.</title>
        <authorList>
            <person name="Spang A."/>
            <person name="Saw J.H."/>
            <person name="Jorgensen S.L."/>
            <person name="Zaremba-Niedzwiedzka K."/>
            <person name="Martijn J."/>
            <person name="Lind A.E."/>
            <person name="van Eijk R."/>
            <person name="Schleper C."/>
            <person name="Guy L."/>
            <person name="Ettema T.J."/>
        </authorList>
    </citation>
    <scope>NUCLEOTIDE SEQUENCE</scope>
</reference>
<evidence type="ECO:0000259" key="1">
    <source>
        <dbReference type="Pfam" id="PF13358"/>
    </source>
</evidence>
<dbReference type="InterPro" id="IPR009057">
    <property type="entry name" value="Homeodomain-like_sf"/>
</dbReference>
<gene>
    <name evidence="3" type="ORF">LCGC14_2428070</name>
</gene>
<accession>A0A0F9DZP1</accession>
<feature type="domain" description="Winged helix-turn helix" evidence="2">
    <location>
        <begin position="59"/>
        <end position="117"/>
    </location>
</feature>
<dbReference type="Gene3D" id="3.30.420.10">
    <property type="entry name" value="Ribonuclease H-like superfamily/Ribonuclease H"/>
    <property type="match status" value="1"/>
</dbReference>
<name>A0A0F9DZP1_9ZZZZ</name>
<dbReference type="InterPro" id="IPR036397">
    <property type="entry name" value="RNaseH_sf"/>
</dbReference>
<dbReference type="SUPFAM" id="SSF53098">
    <property type="entry name" value="Ribonuclease H-like"/>
    <property type="match status" value="1"/>
</dbReference>
<sequence>MIKDGLEQIAHVLLLTDEAIRRHVLEYRSIKKLETENGGSESKLSEEQAKLLESHLEKHVYLYIKDIVYYVKATFGINYSVSGLRYWLQGHDFSYKKPSIVPGKANIQNQIEWIAQYQKLKSELSENETICFIDGVHPTHNIIAACGWIKRGERKEIAANSGRSRLNLSGAIDILSKKLVVQEDQTLNSTSTISFFQKIEVAYPNMHKIPVFCDNARYYRNKNVQAYLKPSKIDLHYLPSYSPNLNPIERLWKWLKERVLYNTYYQEFEDFRNAVMGFLENVSNLNPTSSLGEELATRVRDKFRPITSPVSNS</sequence>
<dbReference type="SUPFAM" id="SSF46689">
    <property type="entry name" value="Homeodomain-like"/>
    <property type="match status" value="1"/>
</dbReference>
<dbReference type="InterPro" id="IPR012337">
    <property type="entry name" value="RNaseH-like_sf"/>
</dbReference>
<protein>
    <recommendedName>
        <fullName evidence="4">Tc1-like transposase DDE domain-containing protein</fullName>
    </recommendedName>
</protein>
<dbReference type="EMBL" id="LAZR01037074">
    <property type="protein sequence ID" value="KKL23171.1"/>
    <property type="molecule type" value="Genomic_DNA"/>
</dbReference>
<dbReference type="Pfam" id="PF13592">
    <property type="entry name" value="HTH_33"/>
    <property type="match status" value="1"/>
</dbReference>
<dbReference type="InterPro" id="IPR047655">
    <property type="entry name" value="Transpos_IS630-like"/>
</dbReference>
<dbReference type="NCBIfam" id="NF033545">
    <property type="entry name" value="transpos_IS630"/>
    <property type="match status" value="1"/>
</dbReference>
<comment type="caution">
    <text evidence="3">The sequence shown here is derived from an EMBL/GenBank/DDBJ whole genome shotgun (WGS) entry which is preliminary data.</text>
</comment>